<feature type="DNA-binding region" description="HMG box" evidence="2">
    <location>
        <begin position="209"/>
        <end position="277"/>
    </location>
</feature>
<protein>
    <submittedName>
        <fullName evidence="5">Non-histone protein</fullName>
    </submittedName>
</protein>
<dbReference type="CDD" id="cd22012">
    <property type="entry name" value="HMG-box_ABF2_IXR1-like_rpt2"/>
    <property type="match status" value="1"/>
</dbReference>
<organism evidence="5 6">
    <name type="scientific">Dimargaris verticillata</name>
    <dbReference type="NCBI Taxonomy" id="2761393"/>
    <lineage>
        <taxon>Eukaryota</taxon>
        <taxon>Fungi</taxon>
        <taxon>Fungi incertae sedis</taxon>
        <taxon>Zoopagomycota</taxon>
        <taxon>Kickxellomycotina</taxon>
        <taxon>Dimargaritomycetes</taxon>
        <taxon>Dimargaritales</taxon>
        <taxon>Dimargaritaceae</taxon>
        <taxon>Dimargaris</taxon>
    </lineage>
</organism>
<evidence type="ECO:0000256" key="3">
    <source>
        <dbReference type="SAM" id="MobiDB-lite"/>
    </source>
</evidence>
<gene>
    <name evidence="5" type="primary">NHP10</name>
    <name evidence="5" type="ORF">H4R34_001162</name>
</gene>
<feature type="region of interest" description="Disordered" evidence="3">
    <location>
        <begin position="331"/>
        <end position="358"/>
    </location>
</feature>
<dbReference type="PANTHER" id="PTHR48112">
    <property type="entry name" value="HIGH MOBILITY GROUP PROTEIN DSP1"/>
    <property type="match status" value="1"/>
</dbReference>
<dbReference type="Pfam" id="PF09011">
    <property type="entry name" value="HMG_box_2"/>
    <property type="match status" value="1"/>
</dbReference>
<feature type="compositionally biased region" description="Basic and acidic residues" evidence="3">
    <location>
        <begin position="178"/>
        <end position="193"/>
    </location>
</feature>
<dbReference type="SMART" id="SM00398">
    <property type="entry name" value="HMG"/>
    <property type="match status" value="1"/>
</dbReference>
<evidence type="ECO:0000259" key="4">
    <source>
        <dbReference type="PROSITE" id="PS50118"/>
    </source>
</evidence>
<evidence type="ECO:0000313" key="5">
    <source>
        <dbReference type="EMBL" id="KAJ1983614.1"/>
    </source>
</evidence>
<evidence type="ECO:0000256" key="1">
    <source>
        <dbReference type="ARBA" id="ARBA00023125"/>
    </source>
</evidence>
<feature type="region of interest" description="Disordered" evidence="3">
    <location>
        <begin position="178"/>
        <end position="216"/>
    </location>
</feature>
<evidence type="ECO:0000313" key="6">
    <source>
        <dbReference type="Proteomes" id="UP001151582"/>
    </source>
</evidence>
<accession>A0A9W8B434</accession>
<comment type="caution">
    <text evidence="5">The sequence shown here is derived from an EMBL/GenBank/DDBJ whole genome shotgun (WGS) entry which is preliminary data.</text>
</comment>
<feature type="compositionally biased region" description="Basic and acidic residues" evidence="3">
    <location>
        <begin position="279"/>
        <end position="288"/>
    </location>
</feature>
<dbReference type="EMBL" id="JANBQB010000047">
    <property type="protein sequence ID" value="KAJ1983614.1"/>
    <property type="molecule type" value="Genomic_DNA"/>
</dbReference>
<sequence>MSEVVYLSDAAALIDEWKRISRYFEHKVYDHLHRDPAVSKQLQLFEQKSLHLMSENGVKLCHDLKTIAEYQRRSRALLRHIVDKRRAIARTKANIRLIKKNIDQSKMQVNHKRLLRYLEKNPEMYQVLDEDDLEDLDNDYGHFRRLREKRKTHREKEDMDDDVARLLADDDAGSKDKLDLDGKALVDDSAEPKQKKKRRSRKQKDPSFPKKPQNAYFRYRDQELTRIKAEQDVDSVADLTKLISENWKNMSEEDRRPFYEEYYIQLNEYRSAVKPLLENEKAKSEGRGRGVRGSAKISAAAKAPVPIPAESDTPVAQETAVPFQPLPEAIQVAAPPNGKGPSDEMEVDVDLGSDTEPV</sequence>
<keyword evidence="6" id="KW-1185">Reference proteome</keyword>
<keyword evidence="2" id="KW-0539">Nucleus</keyword>
<feature type="region of interest" description="Disordered" evidence="3">
    <location>
        <begin position="279"/>
        <end position="315"/>
    </location>
</feature>
<dbReference type="PANTHER" id="PTHR48112:SF22">
    <property type="entry name" value="MITOCHONDRIAL TRANSCRIPTION FACTOR A, ISOFORM B"/>
    <property type="match status" value="1"/>
</dbReference>
<keyword evidence="1 2" id="KW-0238">DNA-binding</keyword>
<dbReference type="Proteomes" id="UP001151582">
    <property type="component" value="Unassembled WGS sequence"/>
</dbReference>
<feature type="compositionally biased region" description="Acidic residues" evidence="3">
    <location>
        <begin position="343"/>
        <end position="358"/>
    </location>
</feature>
<feature type="domain" description="HMG box" evidence="4">
    <location>
        <begin position="209"/>
        <end position="277"/>
    </location>
</feature>
<dbReference type="Gene3D" id="1.10.30.10">
    <property type="entry name" value="High mobility group box domain"/>
    <property type="match status" value="1"/>
</dbReference>
<dbReference type="InterPro" id="IPR050342">
    <property type="entry name" value="HMGB"/>
</dbReference>
<reference evidence="5" key="1">
    <citation type="submission" date="2022-07" db="EMBL/GenBank/DDBJ databases">
        <title>Phylogenomic reconstructions and comparative analyses of Kickxellomycotina fungi.</title>
        <authorList>
            <person name="Reynolds N.K."/>
            <person name="Stajich J.E."/>
            <person name="Barry K."/>
            <person name="Grigoriev I.V."/>
            <person name="Crous P."/>
            <person name="Smith M.E."/>
        </authorList>
    </citation>
    <scope>NUCLEOTIDE SEQUENCE</scope>
    <source>
        <strain evidence="5">RSA 567</strain>
    </source>
</reference>
<evidence type="ECO:0000256" key="2">
    <source>
        <dbReference type="PROSITE-ProRule" id="PRU00267"/>
    </source>
</evidence>
<dbReference type="AlphaFoldDB" id="A0A9W8B434"/>
<proteinExistence type="predicted"/>
<dbReference type="GO" id="GO:0003677">
    <property type="term" value="F:DNA binding"/>
    <property type="evidence" value="ECO:0007669"/>
    <property type="project" value="UniProtKB-UniRule"/>
</dbReference>
<dbReference type="InterPro" id="IPR009071">
    <property type="entry name" value="HMG_box_dom"/>
</dbReference>
<dbReference type="PROSITE" id="PS50118">
    <property type="entry name" value="HMG_BOX_2"/>
    <property type="match status" value="1"/>
</dbReference>
<dbReference type="GO" id="GO:0005634">
    <property type="term" value="C:nucleus"/>
    <property type="evidence" value="ECO:0007669"/>
    <property type="project" value="UniProtKB-UniRule"/>
</dbReference>
<dbReference type="OrthoDB" id="1919336at2759"/>
<dbReference type="SUPFAM" id="SSF47095">
    <property type="entry name" value="HMG-box"/>
    <property type="match status" value="1"/>
</dbReference>
<dbReference type="InterPro" id="IPR036910">
    <property type="entry name" value="HMG_box_dom_sf"/>
</dbReference>
<name>A0A9W8B434_9FUNG</name>